<dbReference type="Gene3D" id="3.30.750.24">
    <property type="entry name" value="STAS domain"/>
    <property type="match status" value="1"/>
</dbReference>
<reference evidence="2 3" key="1">
    <citation type="submission" date="2024-03" db="EMBL/GenBank/DDBJ databases">
        <title>Pseudoalteromonas qingdaonensis sp. nov., isolated from the intestines of marine benthic organisms.</title>
        <authorList>
            <person name="Lin X."/>
            <person name="Fang S."/>
            <person name="Hu X."/>
        </authorList>
    </citation>
    <scope>NUCLEOTIDE SEQUENCE [LARGE SCALE GENOMIC DNA]</scope>
    <source>
        <strain evidence="2 3">YIC-827</strain>
    </source>
</reference>
<dbReference type="InterPro" id="IPR002645">
    <property type="entry name" value="STAS_dom"/>
</dbReference>
<dbReference type="InterPro" id="IPR058548">
    <property type="entry name" value="MlaB-like_STAS"/>
</dbReference>
<dbReference type="PROSITE" id="PS50801">
    <property type="entry name" value="STAS"/>
    <property type="match status" value="1"/>
</dbReference>
<dbReference type="RefSeq" id="WP_342677364.1">
    <property type="nucleotide sequence ID" value="NZ_JBCGCU010000005.1"/>
</dbReference>
<protein>
    <submittedName>
        <fullName evidence="2">STAS domain-containing protein</fullName>
    </submittedName>
</protein>
<accession>A0ABU9MUS2</accession>
<evidence type="ECO:0000313" key="2">
    <source>
        <dbReference type="EMBL" id="MEM0515041.1"/>
    </source>
</evidence>
<dbReference type="EMBL" id="JBCGCU010000005">
    <property type="protein sequence ID" value="MEM0515041.1"/>
    <property type="molecule type" value="Genomic_DNA"/>
</dbReference>
<dbReference type="Proteomes" id="UP001447008">
    <property type="component" value="Unassembled WGS sequence"/>
</dbReference>
<sequence length="97" mass="10809">MSSLTLSQKSDDQFTLSGELTRYSVADKTLVQQLLASSSTKVALDLNDVSHVDTAGLAWLLDSLSQLHKQGKELRLQHIPEQLQKLMQLGQVDKIFE</sequence>
<dbReference type="InterPro" id="IPR036513">
    <property type="entry name" value="STAS_dom_sf"/>
</dbReference>
<evidence type="ECO:0000313" key="3">
    <source>
        <dbReference type="Proteomes" id="UP001447008"/>
    </source>
</evidence>
<dbReference type="PANTHER" id="PTHR35849:SF1">
    <property type="entry name" value="INTERMEMBRANE PHOSPHOLIPID TRANSPORT SYSTEM BINDING PROTEIN MLAB"/>
    <property type="match status" value="1"/>
</dbReference>
<gene>
    <name evidence="2" type="ORF">WCN91_06315</name>
</gene>
<evidence type="ECO:0000259" key="1">
    <source>
        <dbReference type="PROSITE" id="PS50801"/>
    </source>
</evidence>
<dbReference type="InterPro" id="IPR052746">
    <property type="entry name" value="MlaB_ABC_Transporter"/>
</dbReference>
<dbReference type="Pfam" id="PF13466">
    <property type="entry name" value="STAS_2"/>
    <property type="match status" value="1"/>
</dbReference>
<proteinExistence type="predicted"/>
<dbReference type="PANTHER" id="PTHR35849">
    <property type="entry name" value="BLR2341 PROTEIN"/>
    <property type="match status" value="1"/>
</dbReference>
<keyword evidence="3" id="KW-1185">Reference proteome</keyword>
<dbReference type="CDD" id="cd07043">
    <property type="entry name" value="STAS_anti-anti-sigma_factors"/>
    <property type="match status" value="1"/>
</dbReference>
<organism evidence="2 3">
    <name type="scientific">Pseudoalteromonas qingdaonensis</name>
    <dbReference type="NCBI Taxonomy" id="3131913"/>
    <lineage>
        <taxon>Bacteria</taxon>
        <taxon>Pseudomonadati</taxon>
        <taxon>Pseudomonadota</taxon>
        <taxon>Gammaproteobacteria</taxon>
        <taxon>Alteromonadales</taxon>
        <taxon>Pseudoalteromonadaceae</taxon>
        <taxon>Pseudoalteromonas</taxon>
    </lineage>
</organism>
<feature type="domain" description="STAS" evidence="1">
    <location>
        <begin position="1"/>
        <end position="97"/>
    </location>
</feature>
<comment type="caution">
    <text evidence="2">The sequence shown here is derived from an EMBL/GenBank/DDBJ whole genome shotgun (WGS) entry which is preliminary data.</text>
</comment>
<name>A0ABU9MUS2_9GAMM</name>
<dbReference type="SUPFAM" id="SSF52091">
    <property type="entry name" value="SpoIIaa-like"/>
    <property type="match status" value="1"/>
</dbReference>